<evidence type="ECO:0000256" key="2">
    <source>
        <dbReference type="ARBA" id="ARBA00006581"/>
    </source>
</evidence>
<keyword evidence="9" id="KW-1185">Reference proteome</keyword>
<dbReference type="GeneID" id="36326561"/>
<comment type="pathway">
    <text evidence="1 6">Pyrimidine metabolism; dUMP biosynthesis; dUMP from dCTP (dUTP route): step 2/2.</text>
</comment>
<dbReference type="Gene3D" id="2.40.70.10">
    <property type="entry name" value="Acid Proteases"/>
    <property type="match status" value="1"/>
</dbReference>
<dbReference type="EC" id="3.6.1.23" evidence="6"/>
<sequence length="314" mass="35531">GATGIFISPRFVREHRLRTEPLPRPIPVFNVDGTPNKEALITRRALLSYKISGEPRFVKAYVASIGKEDIIFGHTWLKLENPKIDWKTGRVELNHRWTKDETRAWKMDLYQRRVARLELKKAVTTPLPEPTEDEFIVISTSEHATLPERKTSGAAGYDISAAHQLTIPARRRGLEIDVAAGVINSDYRGKVSVLLVNNSELPFTIKTGDRVAQLILERISTPPVTLTDCIDETEHGEDGFGSTGIASIEEQAEDIDDDEFIISYLSGTPMITKYEKQESLAVRDVPLKERLPELSSSYKRLHNGMIWKIHHNIR</sequence>
<dbReference type="EMBL" id="KZ110685">
    <property type="protein sequence ID" value="OSX55991.1"/>
    <property type="molecule type" value="Genomic_DNA"/>
</dbReference>
<feature type="domain" description="dUTPase-like" evidence="7">
    <location>
        <begin position="176"/>
        <end position="244"/>
    </location>
</feature>
<dbReference type="GO" id="GO:0000287">
    <property type="term" value="F:magnesium ion binding"/>
    <property type="evidence" value="ECO:0007669"/>
    <property type="project" value="UniProtKB-UniRule"/>
</dbReference>
<keyword evidence="5 6" id="KW-0546">Nucleotide metabolism</keyword>
<gene>
    <name evidence="8" type="ORF">POSPLADRAFT_1063132</name>
</gene>
<comment type="similarity">
    <text evidence="2 6">Belongs to the dUTPase family.</text>
</comment>
<protein>
    <recommendedName>
        <fullName evidence="6">Deoxyuridine 5'-triphosphate nucleotidohydrolase</fullName>
        <shortName evidence="6">dUTPase</shortName>
        <ecNumber evidence="6">3.6.1.23</ecNumber>
    </recommendedName>
    <alternativeName>
        <fullName evidence="6">dUTP pyrophosphatase</fullName>
    </alternativeName>
</protein>
<dbReference type="RefSeq" id="XP_024332785.1">
    <property type="nucleotide sequence ID" value="XM_024481611.1"/>
</dbReference>
<dbReference type="Pfam" id="PF00692">
    <property type="entry name" value="dUTPase"/>
    <property type="match status" value="1"/>
</dbReference>
<dbReference type="InterPro" id="IPR021109">
    <property type="entry name" value="Peptidase_aspartic_dom_sf"/>
</dbReference>
<dbReference type="SUPFAM" id="SSF51283">
    <property type="entry name" value="dUTPase-like"/>
    <property type="match status" value="1"/>
</dbReference>
<dbReference type="CDD" id="cd07557">
    <property type="entry name" value="trimeric_dUTPase"/>
    <property type="match status" value="1"/>
</dbReference>
<evidence type="ECO:0000256" key="4">
    <source>
        <dbReference type="ARBA" id="ARBA00022801"/>
    </source>
</evidence>
<dbReference type="GO" id="GO:0004170">
    <property type="term" value="F:dUTP diphosphatase activity"/>
    <property type="evidence" value="ECO:0007669"/>
    <property type="project" value="UniProtKB-UniRule"/>
</dbReference>
<comment type="catalytic activity">
    <reaction evidence="6">
        <text>dUTP + H2O = dUMP + diphosphate + H(+)</text>
        <dbReference type="Rhea" id="RHEA:10248"/>
        <dbReference type="ChEBI" id="CHEBI:15377"/>
        <dbReference type="ChEBI" id="CHEBI:15378"/>
        <dbReference type="ChEBI" id="CHEBI:33019"/>
        <dbReference type="ChEBI" id="CHEBI:61555"/>
        <dbReference type="ChEBI" id="CHEBI:246422"/>
        <dbReference type="EC" id="3.6.1.23"/>
    </reaction>
</comment>
<dbReference type="Proteomes" id="UP000194127">
    <property type="component" value="Unassembled WGS sequence"/>
</dbReference>
<evidence type="ECO:0000256" key="5">
    <source>
        <dbReference type="ARBA" id="ARBA00023080"/>
    </source>
</evidence>
<keyword evidence="6" id="KW-0460">Magnesium</keyword>
<accession>A0A1X6MHU6</accession>
<dbReference type="GO" id="GO:0006226">
    <property type="term" value="P:dUMP biosynthetic process"/>
    <property type="evidence" value="ECO:0007669"/>
    <property type="project" value="UniProtKB-UniRule"/>
</dbReference>
<proteinExistence type="inferred from homology"/>
<comment type="subunit">
    <text evidence="3 6">Homotrimer.</text>
</comment>
<dbReference type="UniPathway" id="UPA00610">
    <property type="reaction ID" value="UER00666"/>
</dbReference>
<name>A0A1X6MHU6_9APHY</name>
<evidence type="ECO:0000259" key="7">
    <source>
        <dbReference type="Pfam" id="PF00692"/>
    </source>
</evidence>
<keyword evidence="6" id="KW-0479">Metal-binding</keyword>
<evidence type="ECO:0000256" key="3">
    <source>
        <dbReference type="ARBA" id="ARBA00011233"/>
    </source>
</evidence>
<evidence type="ECO:0000313" key="9">
    <source>
        <dbReference type="Proteomes" id="UP000194127"/>
    </source>
</evidence>
<dbReference type="InterPro" id="IPR033704">
    <property type="entry name" value="dUTPase_trimeric"/>
</dbReference>
<dbReference type="InterPro" id="IPR029054">
    <property type="entry name" value="dUTPase-like"/>
</dbReference>
<evidence type="ECO:0000256" key="6">
    <source>
        <dbReference type="RuleBase" id="RU367024"/>
    </source>
</evidence>
<feature type="non-terminal residue" evidence="8">
    <location>
        <position position="1"/>
    </location>
</feature>
<dbReference type="AlphaFoldDB" id="A0A1X6MHU6"/>
<dbReference type="GO" id="GO:0046081">
    <property type="term" value="P:dUTP catabolic process"/>
    <property type="evidence" value="ECO:0007669"/>
    <property type="project" value="UniProtKB-UniRule"/>
</dbReference>
<dbReference type="Gene3D" id="2.70.40.10">
    <property type="match status" value="2"/>
</dbReference>
<organism evidence="8 9">
    <name type="scientific">Postia placenta MAD-698-R-SB12</name>
    <dbReference type="NCBI Taxonomy" id="670580"/>
    <lineage>
        <taxon>Eukaryota</taxon>
        <taxon>Fungi</taxon>
        <taxon>Dikarya</taxon>
        <taxon>Basidiomycota</taxon>
        <taxon>Agaricomycotina</taxon>
        <taxon>Agaricomycetes</taxon>
        <taxon>Polyporales</taxon>
        <taxon>Adustoporiaceae</taxon>
        <taxon>Rhodonia</taxon>
    </lineage>
</organism>
<dbReference type="STRING" id="670580.A0A1X6MHU6"/>
<comment type="function">
    <text evidence="6">Involved in nucleotide metabolism via production of dUMP, the immediate precursor of thymidine nucleotides, and decreases the intracellular concentration of dUTP so that uracil cannot be incorporated into DNA.</text>
</comment>
<reference evidence="8 9" key="1">
    <citation type="submission" date="2017-04" db="EMBL/GenBank/DDBJ databases">
        <title>Genome Sequence of the Model Brown-Rot Fungus Postia placenta SB12.</title>
        <authorList>
            <consortium name="DOE Joint Genome Institute"/>
            <person name="Gaskell J."/>
            <person name="Kersten P."/>
            <person name="Larrondo L.F."/>
            <person name="Canessa P."/>
            <person name="Martinez D."/>
            <person name="Hibbett D."/>
            <person name="Schmoll M."/>
            <person name="Kubicek C.P."/>
            <person name="Martinez A.T."/>
            <person name="Yadav J."/>
            <person name="Master E."/>
            <person name="Magnuson J.K."/>
            <person name="James T."/>
            <person name="Yaver D."/>
            <person name="Berka R."/>
            <person name="Labutti K."/>
            <person name="Lipzen A."/>
            <person name="Aerts A."/>
            <person name="Barry K."/>
            <person name="Henrissat B."/>
            <person name="Blanchette R."/>
            <person name="Grigoriev I."/>
            <person name="Cullen D."/>
        </authorList>
    </citation>
    <scope>NUCLEOTIDE SEQUENCE [LARGE SCALE GENOMIC DNA]</scope>
    <source>
        <strain evidence="8 9">MAD-698-R-SB12</strain>
    </source>
</reference>
<dbReference type="OrthoDB" id="419889at2759"/>
<dbReference type="InterPro" id="IPR008181">
    <property type="entry name" value="dUTPase"/>
</dbReference>
<dbReference type="PANTHER" id="PTHR11241">
    <property type="entry name" value="DEOXYURIDINE 5'-TRIPHOSPHATE NUCLEOTIDOHYDROLASE"/>
    <property type="match status" value="1"/>
</dbReference>
<dbReference type="InterPro" id="IPR036157">
    <property type="entry name" value="dUTPase-like_sf"/>
</dbReference>
<evidence type="ECO:0000313" key="8">
    <source>
        <dbReference type="EMBL" id="OSX55991.1"/>
    </source>
</evidence>
<evidence type="ECO:0000256" key="1">
    <source>
        <dbReference type="ARBA" id="ARBA00005142"/>
    </source>
</evidence>
<comment type="cofactor">
    <cofactor evidence="6">
        <name>Mg(2+)</name>
        <dbReference type="ChEBI" id="CHEBI:18420"/>
    </cofactor>
</comment>
<dbReference type="PANTHER" id="PTHR11241:SF0">
    <property type="entry name" value="DEOXYURIDINE 5'-TRIPHOSPHATE NUCLEOTIDOHYDROLASE"/>
    <property type="match status" value="1"/>
</dbReference>
<dbReference type="CDD" id="cd00303">
    <property type="entry name" value="retropepsin_like"/>
    <property type="match status" value="1"/>
</dbReference>
<keyword evidence="4 6" id="KW-0378">Hydrolase</keyword>